<protein>
    <submittedName>
        <fullName evidence="3">Endonuclease</fullName>
    </submittedName>
</protein>
<keyword evidence="3" id="KW-0540">Nuclease</keyword>
<dbReference type="RefSeq" id="WP_144398551.1">
    <property type="nucleotide sequence ID" value="NZ_VJXW01000015.1"/>
</dbReference>
<dbReference type="Proteomes" id="UP000319424">
    <property type="component" value="Unassembled WGS sequence"/>
</dbReference>
<feature type="coiled-coil region" evidence="1">
    <location>
        <begin position="368"/>
        <end position="422"/>
    </location>
</feature>
<organism evidence="3 4">
    <name type="scientific">Criibacterium bergeronii</name>
    <dbReference type="NCBI Taxonomy" id="1871336"/>
    <lineage>
        <taxon>Bacteria</taxon>
        <taxon>Bacillati</taxon>
        <taxon>Bacillota</taxon>
        <taxon>Clostridia</taxon>
        <taxon>Peptostreptococcales</taxon>
        <taxon>Filifactoraceae</taxon>
        <taxon>Criibacterium</taxon>
    </lineage>
</organism>
<evidence type="ECO:0000313" key="3">
    <source>
        <dbReference type="EMBL" id="TRW24099.1"/>
    </source>
</evidence>
<reference evidence="3 4" key="1">
    <citation type="submission" date="2019-07" db="EMBL/GenBank/DDBJ databases">
        <title>Criibacterium bergeronii gen. nov., sp. nov. isolated from human clinical samples.</title>
        <authorList>
            <person name="Maheux A.F."/>
            <person name="Boudreau D.K."/>
            <person name="Berube E."/>
            <person name="Brodeur S."/>
            <person name="Bernard K.A."/>
            <person name="Abed J.Y."/>
            <person name="Ducrey E."/>
            <person name="Guay E.F."/>
            <person name="Raymond F."/>
            <person name="Corbeil J."/>
            <person name="Domingo M.-C."/>
            <person name="Roy P.H."/>
            <person name="Boissinot M."/>
            <person name="Tocheva E.I."/>
            <person name="Omar R.F."/>
        </authorList>
    </citation>
    <scope>NUCLEOTIDE SEQUENCE [LARGE SCALE GENOMIC DNA]</scope>
    <source>
        <strain evidence="3 4">CCRI-24246</strain>
    </source>
</reference>
<keyword evidence="3" id="KW-0378">Hydrolase</keyword>
<dbReference type="Pfam" id="PF03432">
    <property type="entry name" value="Relaxase"/>
    <property type="match status" value="1"/>
</dbReference>
<gene>
    <name evidence="3" type="ORF">FL857_09070</name>
</gene>
<feature type="domain" description="MobA/VirD2-like nuclease" evidence="2">
    <location>
        <begin position="19"/>
        <end position="147"/>
    </location>
</feature>
<sequence>MAITKIHPIKSTLNLAIDYITNEEKTYEKILVSTHNCFASTAHTSFLKTREDNKVSGSVLARHLIQSFLPSEATPEMAHQIGLELCKKILKDEYEFVLSTHIDKGHIHNHIIFNNVNMVTGKCYQSNKRSYHQIRYQSDKLCKENNLSVVDEFYETYRKKYKTNGKSWYENDQFKKGTSWKSRLQFDIDRAIKQSKDWDDFIKRMADLNYEIKYGKHIAFKHKDKERFTRAKTIGEDYTEDRLKERILDNANQRTYAVKKRIGNIIDITNNEKIKSSKGYEYWATKHNLKTAADTVLLMREKGFKSISQLDEFIKESALKRQNIQDEIKVIDGKISTLSATMEQLHTVMKYRQIYLAYKKDTTDKVFYDEYKSQIILYQNALAELKKSYTKLPNSKDILKELDSLHEKKNTLMQEYSSAKSDMKELYQIRKNYEKYMGKEMER</sequence>
<keyword evidence="1" id="KW-0175">Coiled coil</keyword>
<dbReference type="AlphaFoldDB" id="A0A552V0V1"/>
<proteinExistence type="predicted"/>
<dbReference type="OrthoDB" id="9762440at2"/>
<evidence type="ECO:0000256" key="1">
    <source>
        <dbReference type="SAM" id="Coils"/>
    </source>
</evidence>
<comment type="caution">
    <text evidence="3">The sequence shown here is derived from an EMBL/GenBank/DDBJ whole genome shotgun (WGS) entry which is preliminary data.</text>
</comment>
<accession>A0A552V0V1</accession>
<evidence type="ECO:0000313" key="4">
    <source>
        <dbReference type="Proteomes" id="UP000319424"/>
    </source>
</evidence>
<keyword evidence="3" id="KW-0255">Endonuclease</keyword>
<dbReference type="EMBL" id="VJXW01000015">
    <property type="protein sequence ID" value="TRW24099.1"/>
    <property type="molecule type" value="Genomic_DNA"/>
</dbReference>
<name>A0A552V0V1_9FIRM</name>
<evidence type="ECO:0000259" key="2">
    <source>
        <dbReference type="Pfam" id="PF03432"/>
    </source>
</evidence>
<dbReference type="InterPro" id="IPR005094">
    <property type="entry name" value="Endonuclease_MobA/VirD2"/>
</dbReference>
<dbReference type="GO" id="GO:0004519">
    <property type="term" value="F:endonuclease activity"/>
    <property type="evidence" value="ECO:0007669"/>
    <property type="project" value="UniProtKB-KW"/>
</dbReference>